<feature type="region of interest" description="Disordered" evidence="5">
    <location>
        <begin position="1"/>
        <end position="20"/>
    </location>
</feature>
<evidence type="ECO:0000313" key="8">
    <source>
        <dbReference type="EMBL" id="KAJ9151386.1"/>
    </source>
</evidence>
<comment type="caution">
    <text evidence="8">The sequence shown here is derived from an EMBL/GenBank/DDBJ whole genome shotgun (WGS) entry which is preliminary data.</text>
</comment>
<dbReference type="GO" id="GO:0005886">
    <property type="term" value="C:plasma membrane"/>
    <property type="evidence" value="ECO:0007669"/>
    <property type="project" value="TreeGrafter"/>
</dbReference>
<dbReference type="FunFam" id="1.20.1250.20:FF:000011">
    <property type="entry name" value="MFS multidrug transporter, putative"/>
    <property type="match status" value="1"/>
</dbReference>
<keyword evidence="2 6" id="KW-0812">Transmembrane</keyword>
<feature type="transmembrane region" description="Helical" evidence="6">
    <location>
        <begin position="168"/>
        <end position="189"/>
    </location>
</feature>
<feature type="transmembrane region" description="Helical" evidence="6">
    <location>
        <begin position="478"/>
        <end position="498"/>
    </location>
</feature>
<evidence type="ECO:0000256" key="6">
    <source>
        <dbReference type="SAM" id="Phobius"/>
    </source>
</evidence>
<feature type="transmembrane region" description="Helical" evidence="6">
    <location>
        <begin position="443"/>
        <end position="466"/>
    </location>
</feature>
<keyword evidence="4 6" id="KW-0472">Membrane</keyword>
<comment type="subcellular location">
    <subcellularLocation>
        <location evidence="1">Membrane</location>
        <topology evidence="1">Multi-pass membrane protein</topology>
    </subcellularLocation>
</comment>
<feature type="transmembrane region" description="Helical" evidence="6">
    <location>
        <begin position="232"/>
        <end position="256"/>
    </location>
</feature>
<feature type="transmembrane region" description="Helical" evidence="6">
    <location>
        <begin position="137"/>
        <end position="156"/>
    </location>
</feature>
<feature type="domain" description="Major facilitator superfamily (MFS) profile" evidence="7">
    <location>
        <begin position="73"/>
        <end position="528"/>
    </location>
</feature>
<dbReference type="CDD" id="cd17323">
    <property type="entry name" value="MFS_Tpo1_MDR_like"/>
    <property type="match status" value="1"/>
</dbReference>
<feature type="transmembrane region" description="Helical" evidence="6">
    <location>
        <begin position="196"/>
        <end position="220"/>
    </location>
</feature>
<dbReference type="EMBL" id="JANBVO010000006">
    <property type="protein sequence ID" value="KAJ9151386.1"/>
    <property type="molecule type" value="Genomic_DNA"/>
</dbReference>
<gene>
    <name evidence="8" type="ORF">NKR23_g3083</name>
</gene>
<dbReference type="InterPro" id="IPR011701">
    <property type="entry name" value="MFS"/>
</dbReference>
<evidence type="ECO:0000256" key="4">
    <source>
        <dbReference type="ARBA" id="ARBA00023136"/>
    </source>
</evidence>
<reference evidence="8" key="1">
    <citation type="submission" date="2022-07" db="EMBL/GenBank/DDBJ databases">
        <title>Fungi with potential for degradation of polypropylene.</title>
        <authorList>
            <person name="Gostincar C."/>
        </authorList>
    </citation>
    <scope>NUCLEOTIDE SEQUENCE</scope>
    <source>
        <strain evidence="8">EXF-13308</strain>
    </source>
</reference>
<keyword evidence="9" id="KW-1185">Reference proteome</keyword>
<dbReference type="Pfam" id="PF07690">
    <property type="entry name" value="MFS_1"/>
    <property type="match status" value="1"/>
</dbReference>
<feature type="transmembrane region" description="Helical" evidence="6">
    <location>
        <begin position="410"/>
        <end position="431"/>
    </location>
</feature>
<dbReference type="InterPro" id="IPR020846">
    <property type="entry name" value="MFS_dom"/>
</dbReference>
<dbReference type="InterPro" id="IPR036259">
    <property type="entry name" value="MFS_trans_sf"/>
</dbReference>
<evidence type="ECO:0000256" key="1">
    <source>
        <dbReference type="ARBA" id="ARBA00004141"/>
    </source>
</evidence>
<dbReference type="PANTHER" id="PTHR23502">
    <property type="entry name" value="MAJOR FACILITATOR SUPERFAMILY"/>
    <property type="match status" value="1"/>
</dbReference>
<evidence type="ECO:0000256" key="5">
    <source>
        <dbReference type="SAM" id="MobiDB-lite"/>
    </source>
</evidence>
<protein>
    <submittedName>
        <fullName evidence="8">MFS transporter, DHA1 family, multidrug resistance protein</fullName>
    </submittedName>
</protein>
<feature type="transmembrane region" description="Helical" evidence="6">
    <location>
        <begin position="304"/>
        <end position="330"/>
    </location>
</feature>
<name>A0AA38RN79_9PEZI</name>
<feature type="transmembrane region" description="Helical" evidence="6">
    <location>
        <begin position="342"/>
        <end position="361"/>
    </location>
</feature>
<dbReference type="PANTHER" id="PTHR23502:SF158">
    <property type="entry name" value="MULTIDRUG TRANSPORTER, PUTATIVE (AFU_ORTHOLOGUE AFUA_3G01890)-RELATED"/>
    <property type="match status" value="1"/>
</dbReference>
<evidence type="ECO:0000256" key="2">
    <source>
        <dbReference type="ARBA" id="ARBA00022692"/>
    </source>
</evidence>
<feature type="transmembrane region" description="Helical" evidence="6">
    <location>
        <begin position="385"/>
        <end position="404"/>
    </location>
</feature>
<evidence type="ECO:0000256" key="3">
    <source>
        <dbReference type="ARBA" id="ARBA00022989"/>
    </source>
</evidence>
<feature type="transmembrane region" description="Helical" evidence="6">
    <location>
        <begin position="71"/>
        <end position="91"/>
    </location>
</feature>
<sequence length="528" mass="57168">MTAAPDDQSAAPGQSSRRVSHWDVVKSHSLITDEILSHVYEGSGTAVDPFLVNFPPNDPRNPMNFSTPKKWFITSVVTASVFAVTLTSSAYSGSSKEITRDFGISSELAAAGISLFVLGFAVGPCLWAPLSELYGRQVLFVSTNALVVAFVAGAAGSRNVASLLVFRFLGGTFGASPLTNAGGVIADIFPPSHRGLGMALFSAAPFLGPLLGPIVAGFISMNVGWRWVQGTMAILIGVIWIAGSLTIPETYAPVLLRRRAKRLSKQTGKCYISLLERDRRDADISALLARVLKRPWQLLFREPIVLVASVYMAILYGTLYMLFGAFPIVYQQQRGWSEGVGGLAFLGTTVGMVLGLSYVIVDNKRYRRLHDGPYKDTSPPPEARLPPAIVGAIALPVGMFWFAWTCTPEYHWAIGVAAGAPFGFGMVLVFLSCINYLVDAYTVYAASVLAAGAMLRAYFGAAFPLFTRVMYERLGVHWASSIPGFLTLACLPFPLLVYRHGESLRMRCKYAKEAALVMAQLESSSDDQ</sequence>
<accession>A0AA38RN79</accession>
<dbReference type="AlphaFoldDB" id="A0AA38RN79"/>
<dbReference type="GO" id="GO:0022857">
    <property type="term" value="F:transmembrane transporter activity"/>
    <property type="evidence" value="ECO:0007669"/>
    <property type="project" value="InterPro"/>
</dbReference>
<dbReference type="Proteomes" id="UP001174694">
    <property type="component" value="Unassembled WGS sequence"/>
</dbReference>
<dbReference type="PROSITE" id="PS50850">
    <property type="entry name" value="MFS"/>
    <property type="match status" value="1"/>
</dbReference>
<evidence type="ECO:0000259" key="7">
    <source>
        <dbReference type="PROSITE" id="PS50850"/>
    </source>
</evidence>
<evidence type="ECO:0000313" key="9">
    <source>
        <dbReference type="Proteomes" id="UP001174694"/>
    </source>
</evidence>
<feature type="transmembrane region" description="Helical" evidence="6">
    <location>
        <begin position="111"/>
        <end position="130"/>
    </location>
</feature>
<organism evidence="8 9">
    <name type="scientific">Pleurostoma richardsiae</name>
    <dbReference type="NCBI Taxonomy" id="41990"/>
    <lineage>
        <taxon>Eukaryota</taxon>
        <taxon>Fungi</taxon>
        <taxon>Dikarya</taxon>
        <taxon>Ascomycota</taxon>
        <taxon>Pezizomycotina</taxon>
        <taxon>Sordariomycetes</taxon>
        <taxon>Sordariomycetidae</taxon>
        <taxon>Calosphaeriales</taxon>
        <taxon>Pleurostomataceae</taxon>
        <taxon>Pleurostoma</taxon>
    </lineage>
</organism>
<dbReference type="Gene3D" id="1.20.1250.20">
    <property type="entry name" value="MFS general substrate transporter like domains"/>
    <property type="match status" value="1"/>
</dbReference>
<keyword evidence="3 6" id="KW-1133">Transmembrane helix</keyword>
<proteinExistence type="predicted"/>
<dbReference type="SUPFAM" id="SSF103473">
    <property type="entry name" value="MFS general substrate transporter"/>
    <property type="match status" value="1"/>
</dbReference>